<feature type="modified residue" description="4-aspartylphosphate" evidence="6">
    <location>
        <position position="53"/>
    </location>
</feature>
<dbReference type="Gene3D" id="1.10.10.60">
    <property type="entry name" value="Homeodomain-like"/>
    <property type="match status" value="1"/>
</dbReference>
<dbReference type="Pfam" id="PF00072">
    <property type="entry name" value="Response_reg"/>
    <property type="match status" value="1"/>
</dbReference>
<evidence type="ECO:0000313" key="9">
    <source>
        <dbReference type="EMBL" id="KEK19259.1"/>
    </source>
</evidence>
<dbReference type="eggNOG" id="COG2204">
    <property type="taxonomic scope" value="Bacteria"/>
</dbReference>
<keyword evidence="1" id="KW-0547">Nucleotide-binding</keyword>
<keyword evidence="4" id="KW-0238">DNA-binding</keyword>
<dbReference type="STRING" id="574376.BAMA_23040"/>
<evidence type="ECO:0000256" key="2">
    <source>
        <dbReference type="ARBA" id="ARBA00022840"/>
    </source>
</evidence>
<dbReference type="SUPFAM" id="SSF46689">
    <property type="entry name" value="Homeodomain-like"/>
    <property type="match status" value="1"/>
</dbReference>
<dbReference type="InterPro" id="IPR002197">
    <property type="entry name" value="HTH_Fis"/>
</dbReference>
<dbReference type="GO" id="GO:0006355">
    <property type="term" value="P:regulation of DNA-templated transcription"/>
    <property type="evidence" value="ECO:0007669"/>
    <property type="project" value="InterPro"/>
</dbReference>
<reference evidence="9 10" key="1">
    <citation type="submission" date="2014-06" db="EMBL/GenBank/DDBJ databases">
        <title>Draft genome sequence of Bacillus manliponensis JCM 15802 (MCCC 1A00708).</title>
        <authorList>
            <person name="Lai Q."/>
            <person name="Liu Y."/>
            <person name="Shao Z."/>
        </authorList>
    </citation>
    <scope>NUCLEOTIDE SEQUENCE [LARGE SCALE GENOMIC DNA]</scope>
    <source>
        <strain evidence="9 10">JCM 15802</strain>
    </source>
</reference>
<dbReference type="Proteomes" id="UP000027822">
    <property type="component" value="Unassembled WGS sequence"/>
</dbReference>
<dbReference type="SMART" id="SM00448">
    <property type="entry name" value="REC"/>
    <property type="match status" value="1"/>
</dbReference>
<dbReference type="PANTHER" id="PTHR32071">
    <property type="entry name" value="TRANSCRIPTIONAL REGULATORY PROTEIN"/>
    <property type="match status" value="1"/>
</dbReference>
<name>A0A073JW47_9BACI</name>
<dbReference type="InterPro" id="IPR025943">
    <property type="entry name" value="Sigma_54_int_dom_ATP-bd_2"/>
</dbReference>
<dbReference type="CDD" id="cd00009">
    <property type="entry name" value="AAA"/>
    <property type="match status" value="1"/>
</dbReference>
<dbReference type="Pfam" id="PF00158">
    <property type="entry name" value="Sigma54_activat"/>
    <property type="match status" value="1"/>
</dbReference>
<feature type="domain" description="Response regulatory" evidence="8">
    <location>
        <begin position="4"/>
        <end position="118"/>
    </location>
</feature>
<dbReference type="InterPro" id="IPR027417">
    <property type="entry name" value="P-loop_NTPase"/>
</dbReference>
<keyword evidence="6" id="KW-0597">Phosphoprotein</keyword>
<dbReference type="InterPro" id="IPR003593">
    <property type="entry name" value="AAA+_ATPase"/>
</dbReference>
<dbReference type="PROSITE" id="PS00675">
    <property type="entry name" value="SIGMA54_INTERACT_1"/>
    <property type="match status" value="1"/>
</dbReference>
<evidence type="ECO:0000259" key="8">
    <source>
        <dbReference type="PROSITE" id="PS50110"/>
    </source>
</evidence>
<dbReference type="Pfam" id="PF25601">
    <property type="entry name" value="AAA_lid_14"/>
    <property type="match status" value="1"/>
</dbReference>
<dbReference type="EMBL" id="JOTN01000008">
    <property type="protein sequence ID" value="KEK19259.1"/>
    <property type="molecule type" value="Genomic_DNA"/>
</dbReference>
<dbReference type="InterPro" id="IPR058031">
    <property type="entry name" value="AAA_lid_NorR"/>
</dbReference>
<dbReference type="InterPro" id="IPR011006">
    <property type="entry name" value="CheY-like_superfamily"/>
</dbReference>
<evidence type="ECO:0000313" key="10">
    <source>
        <dbReference type="Proteomes" id="UP000027822"/>
    </source>
</evidence>
<evidence type="ECO:0000256" key="5">
    <source>
        <dbReference type="ARBA" id="ARBA00023163"/>
    </source>
</evidence>
<comment type="caution">
    <text evidence="9">The sequence shown here is derived from an EMBL/GenBank/DDBJ whole genome shotgun (WGS) entry which is preliminary data.</text>
</comment>
<dbReference type="PANTHER" id="PTHR32071:SF57">
    <property type="entry name" value="C4-DICARBOXYLATE TRANSPORT TRANSCRIPTIONAL REGULATORY PROTEIN DCTD"/>
    <property type="match status" value="1"/>
</dbReference>
<dbReference type="InterPro" id="IPR025662">
    <property type="entry name" value="Sigma_54_int_dom_ATP-bd_1"/>
</dbReference>
<organism evidence="9 10">
    <name type="scientific">Bacillus manliponensis</name>
    <dbReference type="NCBI Taxonomy" id="574376"/>
    <lineage>
        <taxon>Bacteria</taxon>
        <taxon>Bacillati</taxon>
        <taxon>Bacillota</taxon>
        <taxon>Bacilli</taxon>
        <taxon>Bacillales</taxon>
        <taxon>Bacillaceae</taxon>
        <taxon>Bacillus</taxon>
        <taxon>Bacillus cereus group</taxon>
    </lineage>
</organism>
<protein>
    <recommendedName>
        <fullName evidence="11">Fis family transcriptional regulator</fullName>
    </recommendedName>
</protein>
<gene>
    <name evidence="9" type="ORF">BAMA_23040</name>
</gene>
<dbReference type="Pfam" id="PF02954">
    <property type="entry name" value="HTH_8"/>
    <property type="match status" value="1"/>
</dbReference>
<dbReference type="OrthoDB" id="9771372at2"/>
<keyword evidence="10" id="KW-1185">Reference proteome</keyword>
<dbReference type="GO" id="GO:0043565">
    <property type="term" value="F:sequence-specific DNA binding"/>
    <property type="evidence" value="ECO:0007669"/>
    <property type="project" value="InterPro"/>
</dbReference>
<sequence>MAVKILMIDDEITLRLSLQMFLEDEGYEVKTGSNLEECWHLLEEFRPKILLLDIHLPDGNGLDALKDIKEKYPDLAIIMLTAYGEAKTVVKAIKDGAFDYLTKPFELEELNITIQKWMEHYHLEKEVERYREEKRRMKLAEMIGDSDQLKELKSKIKLIAESHSTTVLIRGETGTGKELVARNIHRQSNRQNGPFVAVNCASISPDRIERELFGYENDAFSEGSQKKIGLIEWADNGTLFLDEIGDLSLEIQVKLLRFLENKKIKRIGSIHDVEIDVRIIAATNRSLEEMIQKNEFRSDLYYRLNVVPIHMPTLRERGQDIIILAEHFLNEFCHQMRKITPQLRPDAKKRLLNYSWPGNVRELKNTIERIAILQHEKEISAHHFDFLHISETNDTYAKEGDRILIHENFSLESYIENVEKKYIKEAIQTTKWNISEAARLLGISRYALQRRIEKYEIT</sequence>
<dbReference type="Gene3D" id="1.10.8.60">
    <property type="match status" value="1"/>
</dbReference>
<dbReference type="GO" id="GO:0000160">
    <property type="term" value="P:phosphorelay signal transduction system"/>
    <property type="evidence" value="ECO:0007669"/>
    <property type="project" value="InterPro"/>
</dbReference>
<feature type="domain" description="Sigma-54 factor interaction" evidence="7">
    <location>
        <begin position="142"/>
        <end position="372"/>
    </location>
</feature>
<dbReference type="PROSITE" id="PS50045">
    <property type="entry name" value="SIGMA54_INTERACT_4"/>
    <property type="match status" value="1"/>
</dbReference>
<dbReference type="PROSITE" id="PS00688">
    <property type="entry name" value="SIGMA54_INTERACT_3"/>
    <property type="match status" value="1"/>
</dbReference>
<dbReference type="PROSITE" id="PS50110">
    <property type="entry name" value="RESPONSE_REGULATORY"/>
    <property type="match status" value="1"/>
</dbReference>
<dbReference type="PRINTS" id="PR01590">
    <property type="entry name" value="HTHFIS"/>
</dbReference>
<evidence type="ECO:0000256" key="4">
    <source>
        <dbReference type="ARBA" id="ARBA00023125"/>
    </source>
</evidence>
<dbReference type="InterPro" id="IPR001789">
    <property type="entry name" value="Sig_transdc_resp-reg_receiver"/>
</dbReference>
<dbReference type="PROSITE" id="PS00676">
    <property type="entry name" value="SIGMA54_INTERACT_2"/>
    <property type="match status" value="1"/>
</dbReference>
<evidence type="ECO:0000256" key="6">
    <source>
        <dbReference type="PROSITE-ProRule" id="PRU00169"/>
    </source>
</evidence>
<dbReference type="InterPro" id="IPR002078">
    <property type="entry name" value="Sigma_54_int"/>
</dbReference>
<dbReference type="SUPFAM" id="SSF52172">
    <property type="entry name" value="CheY-like"/>
    <property type="match status" value="1"/>
</dbReference>
<accession>A0A073JW47</accession>
<dbReference type="Gene3D" id="3.40.50.2300">
    <property type="match status" value="1"/>
</dbReference>
<proteinExistence type="predicted"/>
<dbReference type="FunFam" id="3.40.50.300:FF:000006">
    <property type="entry name" value="DNA-binding transcriptional regulator NtrC"/>
    <property type="match status" value="1"/>
</dbReference>
<evidence type="ECO:0008006" key="11">
    <source>
        <dbReference type="Google" id="ProtNLM"/>
    </source>
</evidence>
<dbReference type="RefSeq" id="WP_034639053.1">
    <property type="nucleotide sequence ID" value="NZ_CBCSJC010000019.1"/>
</dbReference>
<keyword evidence="5" id="KW-0804">Transcription</keyword>
<dbReference type="InterPro" id="IPR009057">
    <property type="entry name" value="Homeodomain-like_sf"/>
</dbReference>
<dbReference type="Gene3D" id="3.40.50.300">
    <property type="entry name" value="P-loop containing nucleotide triphosphate hydrolases"/>
    <property type="match status" value="1"/>
</dbReference>
<keyword evidence="3" id="KW-0805">Transcription regulation</keyword>
<dbReference type="GO" id="GO:0005524">
    <property type="term" value="F:ATP binding"/>
    <property type="evidence" value="ECO:0007669"/>
    <property type="project" value="UniProtKB-KW"/>
</dbReference>
<dbReference type="AlphaFoldDB" id="A0A073JW47"/>
<evidence type="ECO:0000256" key="3">
    <source>
        <dbReference type="ARBA" id="ARBA00023015"/>
    </source>
</evidence>
<dbReference type="SMART" id="SM00382">
    <property type="entry name" value="AAA"/>
    <property type="match status" value="1"/>
</dbReference>
<evidence type="ECO:0000259" key="7">
    <source>
        <dbReference type="PROSITE" id="PS50045"/>
    </source>
</evidence>
<evidence type="ECO:0000256" key="1">
    <source>
        <dbReference type="ARBA" id="ARBA00022741"/>
    </source>
</evidence>
<dbReference type="InterPro" id="IPR025944">
    <property type="entry name" value="Sigma_54_int_dom_CS"/>
</dbReference>
<keyword evidence="2" id="KW-0067">ATP-binding</keyword>
<dbReference type="SUPFAM" id="SSF52540">
    <property type="entry name" value="P-loop containing nucleoside triphosphate hydrolases"/>
    <property type="match status" value="1"/>
</dbReference>